<dbReference type="Proteomes" id="UP001205185">
    <property type="component" value="Unassembled WGS sequence"/>
</dbReference>
<keyword evidence="3" id="KW-1185">Reference proteome</keyword>
<evidence type="ECO:0000256" key="1">
    <source>
        <dbReference type="SAM" id="MobiDB-lite"/>
    </source>
</evidence>
<organism evidence="2 3">
    <name type="scientific">Actinokineospora diospyrosa</name>
    <dbReference type="NCBI Taxonomy" id="103728"/>
    <lineage>
        <taxon>Bacteria</taxon>
        <taxon>Bacillati</taxon>
        <taxon>Actinomycetota</taxon>
        <taxon>Actinomycetes</taxon>
        <taxon>Pseudonocardiales</taxon>
        <taxon>Pseudonocardiaceae</taxon>
        <taxon>Actinokineospora</taxon>
    </lineage>
</organism>
<evidence type="ECO:0000313" key="2">
    <source>
        <dbReference type="EMBL" id="MCP2270884.1"/>
    </source>
</evidence>
<dbReference type="EMBL" id="JAMTCO010000008">
    <property type="protein sequence ID" value="MCP2270884.1"/>
    <property type="molecule type" value="Genomic_DNA"/>
</dbReference>
<proteinExistence type="predicted"/>
<evidence type="ECO:0000313" key="3">
    <source>
        <dbReference type="Proteomes" id="UP001205185"/>
    </source>
</evidence>
<feature type="region of interest" description="Disordered" evidence="1">
    <location>
        <begin position="97"/>
        <end position="121"/>
    </location>
</feature>
<sequence>MTLEISRDPWSTLDDLMGIEVTDLVDDGIGDLGFYGRCSTEGNQDPETSHGWQHGNANKFIGPLGGRIVADFFDIGQSRSVPWERRKEGAGCWPHSRTLPAPGPGSWSARALGAGSAISSP</sequence>
<reference evidence="2 3" key="1">
    <citation type="submission" date="2022-06" db="EMBL/GenBank/DDBJ databases">
        <title>Genomic Encyclopedia of Archaeal and Bacterial Type Strains, Phase II (KMG-II): from individual species to whole genera.</title>
        <authorList>
            <person name="Goeker M."/>
        </authorList>
    </citation>
    <scope>NUCLEOTIDE SEQUENCE [LARGE SCALE GENOMIC DNA]</scope>
    <source>
        <strain evidence="2 3">DSM 44255</strain>
    </source>
</reference>
<accession>A0ABT1IE35</accession>
<protein>
    <submittedName>
        <fullName evidence="2">Uncharacterized protein</fullName>
    </submittedName>
</protein>
<comment type="caution">
    <text evidence="2">The sequence shown here is derived from an EMBL/GenBank/DDBJ whole genome shotgun (WGS) entry which is preliminary data.</text>
</comment>
<gene>
    <name evidence="2" type="ORF">LV75_003396</name>
</gene>
<dbReference type="RefSeq" id="WP_253887848.1">
    <property type="nucleotide sequence ID" value="NZ_BAAAVB010000013.1"/>
</dbReference>
<name>A0ABT1IE35_9PSEU</name>